<dbReference type="EMBL" id="CP015756">
    <property type="protein sequence ID" value="APC42224.1"/>
    <property type="molecule type" value="Genomic_DNA"/>
</dbReference>
<dbReference type="AlphaFoldDB" id="A0A1J0GMS6"/>
<dbReference type="Proteomes" id="UP000182569">
    <property type="component" value="Chromosome"/>
</dbReference>
<name>A0A1J0GMS6_9CLOT</name>
<dbReference type="CDD" id="cd00761">
    <property type="entry name" value="Glyco_tranf_GTA_type"/>
    <property type="match status" value="1"/>
</dbReference>
<gene>
    <name evidence="4" type="ORF">A7L45_20260</name>
</gene>
<evidence type="ECO:0000313" key="5">
    <source>
        <dbReference type="Proteomes" id="UP000182569"/>
    </source>
</evidence>
<dbReference type="InterPro" id="IPR029044">
    <property type="entry name" value="Nucleotide-diphossugar_trans"/>
</dbReference>
<evidence type="ECO:0000313" key="4">
    <source>
        <dbReference type="EMBL" id="APC42224.1"/>
    </source>
</evidence>
<feature type="domain" description="Glycosyltransferase 2-like" evidence="3">
    <location>
        <begin position="5"/>
        <end position="140"/>
    </location>
</feature>
<reference evidence="5" key="1">
    <citation type="journal article" date="2016" name="Front. Microbiol.">
        <title>Complete Genome Sequence of Clostridium estertheticum DSM 8809, a Microbe Identified in Spoiled Vacuum Packed Beef.</title>
        <authorList>
            <person name="Yu Z."/>
            <person name="Gunn L."/>
            <person name="Brennan E."/>
            <person name="Reid R."/>
            <person name="Wall P.G."/>
            <person name="Gaora O.P."/>
            <person name="Hurley D."/>
            <person name="Bolton D."/>
            <person name="Fanning S."/>
        </authorList>
    </citation>
    <scope>NUCLEOTIDE SEQUENCE [LARGE SCALE GENOMIC DNA]</scope>
    <source>
        <strain evidence="5">DSM 8809</strain>
    </source>
</reference>
<proteinExistence type="predicted"/>
<sequence length="353" mass="41571">MVKISIIVPIYNGAKYIKECLEMIMEQTFKDFELIIIDDGSTDNSKEMCKEYAKIDSRIKLISKENGGTWAARNRGIDESIGKYIIFLDCDDWYENNLFEKMYENIKNNDVDLVISGQSNVFVDKNGQIIKKTTVLPKKHNFKTKDEILSNYIFLREEEIGDTLWNKIYKAEIIKKYNLKFEDYKRGEDTIFNANYYQHIDKCIVISEALYNYRIENANPVWLKYCDNYLDIVRSENDTIVGKLKEWGKYSKDAREYQATHFTYRIIEYFYKITSSKSFLNLGSKIEQKSTLKSKSQEILNLLDNEEVRKNLDDSKVIGKFHKLLVKSMKSRNVELILFLVKIKLVYNNIKGV</sequence>
<dbReference type="PANTHER" id="PTHR22916:SF51">
    <property type="entry name" value="GLYCOSYLTRANSFERASE EPSH-RELATED"/>
    <property type="match status" value="1"/>
</dbReference>
<dbReference type="SUPFAM" id="SSF53448">
    <property type="entry name" value="Nucleotide-diphospho-sugar transferases"/>
    <property type="match status" value="1"/>
</dbReference>
<dbReference type="GO" id="GO:0016757">
    <property type="term" value="F:glycosyltransferase activity"/>
    <property type="evidence" value="ECO:0007669"/>
    <property type="project" value="UniProtKB-KW"/>
</dbReference>
<dbReference type="RefSeq" id="WP_071614516.1">
    <property type="nucleotide sequence ID" value="NZ_CP015756.1"/>
</dbReference>
<dbReference type="KEGG" id="ceu:A7L45_20260"/>
<dbReference type="STRING" id="1552.A7L45_20260"/>
<dbReference type="InterPro" id="IPR001173">
    <property type="entry name" value="Glyco_trans_2-like"/>
</dbReference>
<keyword evidence="1" id="KW-0328">Glycosyltransferase</keyword>
<dbReference type="Pfam" id="PF00535">
    <property type="entry name" value="Glycos_transf_2"/>
    <property type="match status" value="1"/>
</dbReference>
<evidence type="ECO:0000256" key="2">
    <source>
        <dbReference type="ARBA" id="ARBA00022679"/>
    </source>
</evidence>
<dbReference type="OrthoDB" id="9807674at2"/>
<evidence type="ECO:0000256" key="1">
    <source>
        <dbReference type="ARBA" id="ARBA00022676"/>
    </source>
</evidence>
<evidence type="ECO:0000259" key="3">
    <source>
        <dbReference type="Pfam" id="PF00535"/>
    </source>
</evidence>
<keyword evidence="2" id="KW-0808">Transferase</keyword>
<accession>A0A1J0GMS6</accession>
<protein>
    <recommendedName>
        <fullName evidence="3">Glycosyltransferase 2-like domain-containing protein</fullName>
    </recommendedName>
</protein>
<dbReference type="Gene3D" id="3.90.550.10">
    <property type="entry name" value="Spore Coat Polysaccharide Biosynthesis Protein SpsA, Chain A"/>
    <property type="match status" value="1"/>
</dbReference>
<keyword evidence="5" id="KW-1185">Reference proteome</keyword>
<organism evidence="4 5">
    <name type="scientific">Clostridium estertheticum subsp. estertheticum</name>
    <dbReference type="NCBI Taxonomy" id="1552"/>
    <lineage>
        <taxon>Bacteria</taxon>
        <taxon>Bacillati</taxon>
        <taxon>Bacillota</taxon>
        <taxon>Clostridia</taxon>
        <taxon>Eubacteriales</taxon>
        <taxon>Clostridiaceae</taxon>
        <taxon>Clostridium</taxon>
    </lineage>
</organism>
<dbReference type="PANTHER" id="PTHR22916">
    <property type="entry name" value="GLYCOSYLTRANSFERASE"/>
    <property type="match status" value="1"/>
</dbReference>